<dbReference type="EMBL" id="UGTF01000002">
    <property type="protein sequence ID" value="SUB89328.1"/>
    <property type="molecule type" value="Genomic_DNA"/>
</dbReference>
<evidence type="ECO:0000313" key="1">
    <source>
        <dbReference type="EMBL" id="SUB89328.1"/>
    </source>
</evidence>
<reference evidence="1 2" key="1">
    <citation type="submission" date="2018-06" db="EMBL/GenBank/DDBJ databases">
        <authorList>
            <consortium name="Pathogen Informatics"/>
            <person name="Doyle S."/>
        </authorList>
    </citation>
    <scope>NUCLEOTIDE SEQUENCE [LARGE SCALE GENOMIC DNA]</scope>
    <source>
        <strain evidence="1 2">NCTC11632</strain>
    </source>
</reference>
<evidence type="ECO:0000313" key="2">
    <source>
        <dbReference type="Proteomes" id="UP000254156"/>
    </source>
</evidence>
<sequence>MGKEYAVQGALAICQFGASPGILKVSDNTGVYLNGKRAATTHSLGDTFQPPGFGVCHINPSSPKPCTPSIVAWTDFYEGMSINNDSFPLTETSKATCAMGCPNCISLQTTGQIAIPGIVQFKQAAMEHQTDLNPMGTNEESKTPILIQVQWKDAEGKEVIDELPADGIVSIYAETKNTEIGDSVDFTINLENGNEVTLTGTAGNDGWVEIKDINLNRYIIDEGG</sequence>
<proteinExistence type="predicted"/>
<dbReference type="AlphaFoldDB" id="A0A379E9H4"/>
<protein>
    <recommendedName>
        <fullName evidence="3">DUF4280 domain-containing protein</fullName>
    </recommendedName>
</protein>
<name>A0A379E9H4_9PORP</name>
<accession>A0A379E9H4</accession>
<dbReference type="Proteomes" id="UP000254156">
    <property type="component" value="Unassembled WGS sequence"/>
</dbReference>
<dbReference type="InterPro" id="IPR025460">
    <property type="entry name" value="DUF4280"/>
</dbReference>
<evidence type="ECO:0008006" key="3">
    <source>
        <dbReference type="Google" id="ProtNLM"/>
    </source>
</evidence>
<gene>
    <name evidence="1" type="ORF">NCTC11632_01431</name>
</gene>
<organism evidence="1 2">
    <name type="scientific">Porphyromonas macacae</name>
    <dbReference type="NCBI Taxonomy" id="28115"/>
    <lineage>
        <taxon>Bacteria</taxon>
        <taxon>Pseudomonadati</taxon>
        <taxon>Bacteroidota</taxon>
        <taxon>Bacteroidia</taxon>
        <taxon>Bacteroidales</taxon>
        <taxon>Porphyromonadaceae</taxon>
        <taxon>Porphyromonas</taxon>
    </lineage>
</organism>
<dbReference type="RefSeq" id="WP_025004710.1">
    <property type="nucleotide sequence ID" value="NZ_UGTF01000002.1"/>
</dbReference>
<dbReference type="Pfam" id="PF14107">
    <property type="entry name" value="DUF4280"/>
    <property type="match status" value="1"/>
</dbReference>